<dbReference type="EMBL" id="AP025293">
    <property type="protein sequence ID" value="BDD01032.1"/>
    <property type="molecule type" value="Genomic_DNA"/>
</dbReference>
<evidence type="ECO:0008006" key="3">
    <source>
        <dbReference type="Google" id="ProtNLM"/>
    </source>
</evidence>
<evidence type="ECO:0000313" key="2">
    <source>
        <dbReference type="Proteomes" id="UP001354989"/>
    </source>
</evidence>
<proteinExistence type="predicted"/>
<sequence length="77" mass="8607">MSLIAPTNNETQVLSQTRNSKIKAGDEVILTSGTVITVDHIRKSESKEFVCWVTEDGSLRAEESKYCQISKNKAMFI</sequence>
<protein>
    <recommendedName>
        <fullName evidence="3">DUF2158 domain-containing protein</fullName>
    </recommendedName>
</protein>
<dbReference type="RefSeq" id="WP_332922496.1">
    <property type="nucleotide sequence ID" value="NZ_AP025293.1"/>
</dbReference>
<geneLocation type="plasmid" evidence="1 2">
    <name>pPP1</name>
</geneLocation>
<evidence type="ECO:0000313" key="1">
    <source>
        <dbReference type="EMBL" id="BDD01032.1"/>
    </source>
</evidence>
<reference evidence="1 2" key="1">
    <citation type="submission" date="2021-12" db="EMBL/GenBank/DDBJ databases">
        <title>Genome sequencing of bacteria with rrn-lacking chromosome and rrn-plasmid.</title>
        <authorList>
            <person name="Anda M."/>
            <person name="Iwasaki W."/>
        </authorList>
    </citation>
    <scope>NUCLEOTIDE SEQUENCE [LARGE SCALE GENOMIC DNA]</scope>
    <source>
        <strain evidence="1 2">NBRC 101262</strain>
        <plasmid evidence="1 2">pPP1</plasmid>
    </source>
</reference>
<dbReference type="Proteomes" id="UP001354989">
    <property type="component" value="Plasmid pPP1"/>
</dbReference>
<keyword evidence="2" id="KW-1185">Reference proteome</keyword>
<organism evidence="1 2">
    <name type="scientific">Persicobacter psychrovividus</name>
    <dbReference type="NCBI Taxonomy" id="387638"/>
    <lineage>
        <taxon>Bacteria</taxon>
        <taxon>Pseudomonadati</taxon>
        <taxon>Bacteroidota</taxon>
        <taxon>Cytophagia</taxon>
        <taxon>Cytophagales</taxon>
        <taxon>Persicobacteraceae</taxon>
        <taxon>Persicobacter</taxon>
    </lineage>
</organism>
<keyword evidence="1" id="KW-0614">Plasmid</keyword>
<name>A0ABM7VJ76_9BACT</name>
<accession>A0ABM7VJ76</accession>
<gene>
    <name evidence="1" type="ORF">PEPS_33120</name>
</gene>